<dbReference type="InterPro" id="IPR018152">
    <property type="entry name" value="SOD_Cu/Zn_BS"/>
</dbReference>
<dbReference type="EC" id="1.15.1.1" evidence="3"/>
<dbReference type="RefSeq" id="WP_144699422.1">
    <property type="nucleotide sequence ID" value="NZ_VNJJ01000003.1"/>
</dbReference>
<reference evidence="5 6" key="1">
    <citation type="submission" date="2019-07" db="EMBL/GenBank/DDBJ databases">
        <authorList>
            <person name="Kim J."/>
        </authorList>
    </citation>
    <scope>NUCLEOTIDE SEQUENCE [LARGE SCALE GENOMIC DNA]</scope>
    <source>
        <strain evidence="5 6">G13</strain>
    </source>
</reference>
<dbReference type="GO" id="GO:0005507">
    <property type="term" value="F:copper ion binding"/>
    <property type="evidence" value="ECO:0007669"/>
    <property type="project" value="InterPro"/>
</dbReference>
<feature type="domain" description="Superoxide dismutase copper/zinc binding" evidence="4">
    <location>
        <begin position="51"/>
        <end position="182"/>
    </location>
</feature>
<keyword evidence="3" id="KW-0479">Metal-binding</keyword>
<comment type="function">
    <text evidence="2">Destroys radicals which are normally produced within the cells and which are toxic to biological systems. May play a role in favoring mycobacterial survival in phagocytes.</text>
</comment>
<evidence type="ECO:0000259" key="4">
    <source>
        <dbReference type="Pfam" id="PF00080"/>
    </source>
</evidence>
<dbReference type="SUPFAM" id="SSF49329">
    <property type="entry name" value="Cu,Zn superoxide dismutase-like"/>
    <property type="match status" value="1"/>
</dbReference>
<dbReference type="GO" id="GO:0004784">
    <property type="term" value="F:superoxide dismutase activity"/>
    <property type="evidence" value="ECO:0007669"/>
    <property type="project" value="UniProtKB-EC"/>
</dbReference>
<dbReference type="PROSITE" id="PS00332">
    <property type="entry name" value="SOD_CU_ZN_2"/>
    <property type="match status" value="1"/>
</dbReference>
<dbReference type="Pfam" id="PF00080">
    <property type="entry name" value="Sod_Cu"/>
    <property type="match status" value="1"/>
</dbReference>
<comment type="similarity">
    <text evidence="1 3">Belongs to the Cu-Zn superoxide dismutase family.</text>
</comment>
<evidence type="ECO:0000256" key="3">
    <source>
        <dbReference type="RuleBase" id="RU000393"/>
    </source>
</evidence>
<dbReference type="Proteomes" id="UP000316330">
    <property type="component" value="Unassembled WGS sequence"/>
</dbReference>
<keyword evidence="3" id="KW-0186">Copper</keyword>
<evidence type="ECO:0000256" key="2">
    <source>
        <dbReference type="ARBA" id="ARBA00024900"/>
    </source>
</evidence>
<comment type="catalytic activity">
    <reaction evidence="3">
        <text>2 superoxide + 2 H(+) = H2O2 + O2</text>
        <dbReference type="Rhea" id="RHEA:20696"/>
        <dbReference type="ChEBI" id="CHEBI:15378"/>
        <dbReference type="ChEBI" id="CHEBI:15379"/>
        <dbReference type="ChEBI" id="CHEBI:16240"/>
        <dbReference type="ChEBI" id="CHEBI:18421"/>
        <dbReference type="EC" id="1.15.1.1"/>
    </reaction>
</comment>
<evidence type="ECO:0000313" key="5">
    <source>
        <dbReference type="EMBL" id="TVY01982.1"/>
    </source>
</evidence>
<dbReference type="InterPro" id="IPR001424">
    <property type="entry name" value="SOD_Cu_Zn_dom"/>
</dbReference>
<proteinExistence type="inferred from homology"/>
<organism evidence="5 6">
    <name type="scientific">Cohnella terricola</name>
    <dbReference type="NCBI Taxonomy" id="1289167"/>
    <lineage>
        <taxon>Bacteria</taxon>
        <taxon>Bacillati</taxon>
        <taxon>Bacillota</taxon>
        <taxon>Bacilli</taxon>
        <taxon>Bacillales</taxon>
        <taxon>Paenibacillaceae</taxon>
        <taxon>Cohnella</taxon>
    </lineage>
</organism>
<keyword evidence="3" id="KW-0862">Zinc</keyword>
<dbReference type="AlphaFoldDB" id="A0A559JQ28"/>
<accession>A0A559JQ28</accession>
<dbReference type="CDD" id="cd00305">
    <property type="entry name" value="Cu-Zn_Superoxide_Dismutase"/>
    <property type="match status" value="1"/>
</dbReference>
<keyword evidence="6" id="KW-1185">Reference proteome</keyword>
<keyword evidence="3" id="KW-0560">Oxidoreductase</keyword>
<dbReference type="PANTHER" id="PTHR10003">
    <property type="entry name" value="SUPEROXIDE DISMUTASE CU-ZN -RELATED"/>
    <property type="match status" value="1"/>
</dbReference>
<name>A0A559JQ28_9BACL</name>
<dbReference type="InterPro" id="IPR036423">
    <property type="entry name" value="SOD-like_Cu/Zn_dom_sf"/>
</dbReference>
<protein>
    <recommendedName>
        <fullName evidence="3">Superoxide dismutase [Cu-Zn]</fullName>
        <ecNumber evidence="3">1.15.1.1</ecNumber>
    </recommendedName>
</protein>
<dbReference type="Gene3D" id="2.60.40.200">
    <property type="entry name" value="Superoxide dismutase, copper/zinc binding domain"/>
    <property type="match status" value="1"/>
</dbReference>
<gene>
    <name evidence="5" type="ORF">FPZ45_05935</name>
</gene>
<comment type="caution">
    <text evidence="5">The sequence shown here is derived from an EMBL/GenBank/DDBJ whole genome shotgun (WGS) entry which is preliminary data.</text>
</comment>
<dbReference type="InterPro" id="IPR024134">
    <property type="entry name" value="SOD_Cu/Zn_/chaperone"/>
</dbReference>
<comment type="cofactor">
    <cofactor evidence="3">
        <name>Cu cation</name>
        <dbReference type="ChEBI" id="CHEBI:23378"/>
    </cofactor>
    <text evidence="3">Binds 1 copper ion per subunit.</text>
</comment>
<dbReference type="EMBL" id="VNJJ01000003">
    <property type="protein sequence ID" value="TVY01982.1"/>
    <property type="molecule type" value="Genomic_DNA"/>
</dbReference>
<sequence length="183" mass="19340">MKKKWTSVYSGLLGFVIIAGGAGLVDAKAEASSKETQINVTIINTKGEQIGNATLTQKPGAVRIHLEAKNLPPGVHGIHFHEVGKCDPPSFESAGAHLNPFHKQHGFNNPKGFHSGDLLNIEVAKDGTVNTDLESKTVTLERGMPNSLLHSGGTSLMIHEKADDYVTDPSGNSGARIACGPIL</sequence>
<dbReference type="OrthoDB" id="9792957at2"/>
<evidence type="ECO:0000313" key="6">
    <source>
        <dbReference type="Proteomes" id="UP000316330"/>
    </source>
</evidence>
<evidence type="ECO:0000256" key="1">
    <source>
        <dbReference type="ARBA" id="ARBA00010457"/>
    </source>
</evidence>
<comment type="cofactor">
    <cofactor evidence="3">
        <name>Zn(2+)</name>
        <dbReference type="ChEBI" id="CHEBI:29105"/>
    </cofactor>
    <text evidence="3">Binds 1 zinc ion per subunit.</text>
</comment>